<feature type="compositionally biased region" description="Basic and acidic residues" evidence="4">
    <location>
        <begin position="269"/>
        <end position="283"/>
    </location>
</feature>
<dbReference type="PROSITE" id="PS00107">
    <property type="entry name" value="PROTEIN_KINASE_ATP"/>
    <property type="match status" value="1"/>
</dbReference>
<feature type="domain" description="Protein kinase" evidence="5">
    <location>
        <begin position="133"/>
        <end position="296"/>
    </location>
</feature>
<dbReference type="InterPro" id="IPR011009">
    <property type="entry name" value="Kinase-like_dom_sf"/>
</dbReference>
<feature type="region of interest" description="Disordered" evidence="4">
    <location>
        <begin position="1"/>
        <end position="40"/>
    </location>
</feature>
<dbReference type="EMBL" id="JAMYWD010000002">
    <property type="protein sequence ID" value="KAJ4979905.1"/>
    <property type="molecule type" value="Genomic_DNA"/>
</dbReference>
<sequence length="296" mass="33089">MQKTSSSQFLLQSQRKQNISAHRRTPISSPSPSRKDYFNRSLQNKCTSPSFTRFVTKKLSSLFTAFLSCRNGGTERIKPEGKNQSHSKEISRSTNKSSKRFKYAGSKSSSNSTNTKNGVLFSIEEIYKATENFSPANKIGDGGFGTVYKGKLRDGTVVAIKRAQKNMYDKHLSAEFKTEIQTLSTIEHLNLVRLLGYLEEKEERIIVMEYVSNGTLRQHLDGFRGQWLELAERLAIAIDIAHAVTYLHTYTGNAFTESRGCSTSNGSKTTEESGGKPGGREGYEIGDAMPRKRQTV</sequence>
<dbReference type="GO" id="GO:0004672">
    <property type="term" value="F:protein kinase activity"/>
    <property type="evidence" value="ECO:0007669"/>
    <property type="project" value="InterPro"/>
</dbReference>
<dbReference type="Proteomes" id="UP001141806">
    <property type="component" value="Unassembled WGS sequence"/>
</dbReference>
<dbReference type="Pfam" id="PF07714">
    <property type="entry name" value="PK_Tyr_Ser-Thr"/>
    <property type="match status" value="1"/>
</dbReference>
<dbReference type="Gene3D" id="1.10.510.10">
    <property type="entry name" value="Transferase(Phosphotransferase) domain 1"/>
    <property type="match status" value="1"/>
</dbReference>
<dbReference type="PANTHER" id="PTHR46008:SF48">
    <property type="entry name" value="PROTEIN KINASE DOMAIN-CONTAINING PROTEIN"/>
    <property type="match status" value="1"/>
</dbReference>
<feature type="compositionally biased region" description="Polar residues" evidence="4">
    <location>
        <begin position="1"/>
        <end position="20"/>
    </location>
</feature>
<dbReference type="InterPro" id="IPR017441">
    <property type="entry name" value="Protein_kinase_ATP_BS"/>
</dbReference>
<evidence type="ECO:0000313" key="6">
    <source>
        <dbReference type="EMBL" id="KAJ4979905.1"/>
    </source>
</evidence>
<evidence type="ECO:0000256" key="3">
    <source>
        <dbReference type="PROSITE-ProRule" id="PRU10141"/>
    </source>
</evidence>
<dbReference type="OrthoDB" id="4062651at2759"/>
<organism evidence="6 7">
    <name type="scientific">Protea cynaroides</name>
    <dbReference type="NCBI Taxonomy" id="273540"/>
    <lineage>
        <taxon>Eukaryota</taxon>
        <taxon>Viridiplantae</taxon>
        <taxon>Streptophyta</taxon>
        <taxon>Embryophyta</taxon>
        <taxon>Tracheophyta</taxon>
        <taxon>Spermatophyta</taxon>
        <taxon>Magnoliopsida</taxon>
        <taxon>Proteales</taxon>
        <taxon>Proteaceae</taxon>
        <taxon>Protea</taxon>
    </lineage>
</organism>
<dbReference type="InterPro" id="IPR000719">
    <property type="entry name" value="Prot_kinase_dom"/>
</dbReference>
<dbReference type="SUPFAM" id="SSF56112">
    <property type="entry name" value="Protein kinase-like (PK-like)"/>
    <property type="match status" value="1"/>
</dbReference>
<feature type="region of interest" description="Disordered" evidence="4">
    <location>
        <begin position="257"/>
        <end position="296"/>
    </location>
</feature>
<accession>A0A9Q0R1X3</accession>
<evidence type="ECO:0000256" key="1">
    <source>
        <dbReference type="ARBA" id="ARBA00022741"/>
    </source>
</evidence>
<dbReference type="InterPro" id="IPR001245">
    <property type="entry name" value="Ser-Thr/Tyr_kinase_cat_dom"/>
</dbReference>
<name>A0A9Q0R1X3_9MAGN</name>
<reference evidence="6" key="1">
    <citation type="journal article" date="2023" name="Plant J.">
        <title>The genome of the king protea, Protea cynaroides.</title>
        <authorList>
            <person name="Chang J."/>
            <person name="Duong T.A."/>
            <person name="Schoeman C."/>
            <person name="Ma X."/>
            <person name="Roodt D."/>
            <person name="Barker N."/>
            <person name="Li Z."/>
            <person name="Van de Peer Y."/>
            <person name="Mizrachi E."/>
        </authorList>
    </citation>
    <scope>NUCLEOTIDE SEQUENCE</scope>
    <source>
        <tissue evidence="6">Young leaves</tissue>
    </source>
</reference>
<feature type="compositionally biased region" description="Basic and acidic residues" evidence="4">
    <location>
        <begin position="74"/>
        <end position="91"/>
    </location>
</feature>
<evidence type="ECO:0000256" key="2">
    <source>
        <dbReference type="ARBA" id="ARBA00022840"/>
    </source>
</evidence>
<evidence type="ECO:0000313" key="7">
    <source>
        <dbReference type="Proteomes" id="UP001141806"/>
    </source>
</evidence>
<proteinExistence type="predicted"/>
<keyword evidence="1 3" id="KW-0547">Nucleotide-binding</keyword>
<feature type="binding site" evidence="3">
    <location>
        <position position="161"/>
    </location>
    <ligand>
        <name>ATP</name>
        <dbReference type="ChEBI" id="CHEBI:30616"/>
    </ligand>
</feature>
<feature type="region of interest" description="Disordered" evidence="4">
    <location>
        <begin position="74"/>
        <end position="114"/>
    </location>
</feature>
<gene>
    <name evidence="6" type="ORF">NE237_010685</name>
</gene>
<evidence type="ECO:0000256" key="4">
    <source>
        <dbReference type="SAM" id="MobiDB-lite"/>
    </source>
</evidence>
<dbReference type="PANTHER" id="PTHR46008">
    <property type="entry name" value="LEAF RUST 10 DISEASE-RESISTANCE LOCUS RECEPTOR-LIKE PROTEIN KINASE-LIKE 1.4"/>
    <property type="match status" value="1"/>
</dbReference>
<dbReference type="FunFam" id="3.30.200.20:FF:001335">
    <property type="entry name" value="Calmodulin-binding receptor-like cytoplasmic kinase 2"/>
    <property type="match status" value="1"/>
</dbReference>
<keyword evidence="7" id="KW-1185">Reference proteome</keyword>
<keyword evidence="2 3" id="KW-0067">ATP-binding</keyword>
<dbReference type="GO" id="GO:0005524">
    <property type="term" value="F:ATP binding"/>
    <property type="evidence" value="ECO:0007669"/>
    <property type="project" value="UniProtKB-UniRule"/>
</dbReference>
<evidence type="ECO:0000259" key="5">
    <source>
        <dbReference type="PROSITE" id="PS50011"/>
    </source>
</evidence>
<comment type="caution">
    <text evidence="6">The sequence shown here is derived from an EMBL/GenBank/DDBJ whole genome shotgun (WGS) entry which is preliminary data.</text>
</comment>
<dbReference type="PROSITE" id="PS50011">
    <property type="entry name" value="PROTEIN_KINASE_DOM"/>
    <property type="match status" value="1"/>
</dbReference>
<feature type="compositionally biased region" description="Polar residues" evidence="4">
    <location>
        <begin position="257"/>
        <end position="268"/>
    </location>
</feature>
<protein>
    <recommendedName>
        <fullName evidence="5">Protein kinase domain-containing protein</fullName>
    </recommendedName>
</protein>
<dbReference type="AlphaFoldDB" id="A0A9Q0R1X3"/>